<name>A0A9X0QW92_9PROT</name>
<comment type="similarity">
    <text evidence="1">Belongs to the UPF0065 (bug) family.</text>
</comment>
<dbReference type="Proteomes" id="UP000600101">
    <property type="component" value="Unassembled WGS sequence"/>
</dbReference>
<dbReference type="Gene3D" id="3.40.190.150">
    <property type="entry name" value="Bordetella uptake gene, domain 1"/>
    <property type="match status" value="1"/>
</dbReference>
<comment type="caution">
    <text evidence="2">The sequence shown here is derived from an EMBL/GenBank/DDBJ whole genome shotgun (WGS) entry which is preliminary data.</text>
</comment>
<dbReference type="Pfam" id="PF03401">
    <property type="entry name" value="TctC"/>
    <property type="match status" value="1"/>
</dbReference>
<sequence>MFGPAGGATRRQMLATGLGLMATAAIVPGAAAQGGGATAGGPWPSRPIRMIVPFPAGGTTDLLARIMADGLGTRLGQPVVAENRGGAAGVIAAEQAARAEPDGYTLMFASIGTVAILPHLHARINWRPEDLVPIVLFADVPNVVVVRADSPLKTLADLLAAARARPGELSYASSGIGSSLHLSGEMLKAQANVDILHVPFRGGADSVNQLLGGRIDLSVNNLPSAIALLRGGQVRALAVTSPERTPALPDVPTVAESGLPGFDATAWFGLQAPRGTPQPIIDRLNAEVRSLSAEPAAKAKADMVGARLRAGSIADFAAFCEAENVKWAEVIRRSGAKVD</sequence>
<dbReference type="CDD" id="cd07012">
    <property type="entry name" value="PBP2_Bug_TTT"/>
    <property type="match status" value="1"/>
</dbReference>
<dbReference type="PANTHER" id="PTHR42928:SF5">
    <property type="entry name" value="BLR1237 PROTEIN"/>
    <property type="match status" value="1"/>
</dbReference>
<evidence type="ECO:0000256" key="1">
    <source>
        <dbReference type="ARBA" id="ARBA00006987"/>
    </source>
</evidence>
<protein>
    <submittedName>
        <fullName evidence="2">Tripartite tricarboxylate transporter substrate binding protein</fullName>
    </submittedName>
</protein>
<dbReference type="RefSeq" id="WP_186769897.1">
    <property type="nucleotide sequence ID" value="NZ_JACOMF010000006.1"/>
</dbReference>
<dbReference type="InterPro" id="IPR042100">
    <property type="entry name" value="Bug_dom1"/>
</dbReference>
<accession>A0A9X0QW92</accession>
<keyword evidence="3" id="KW-1185">Reference proteome</keyword>
<dbReference type="SUPFAM" id="SSF53850">
    <property type="entry name" value="Periplasmic binding protein-like II"/>
    <property type="match status" value="1"/>
</dbReference>
<evidence type="ECO:0000313" key="2">
    <source>
        <dbReference type="EMBL" id="MBC4015119.1"/>
    </source>
</evidence>
<dbReference type="PIRSF" id="PIRSF017082">
    <property type="entry name" value="YflP"/>
    <property type="match status" value="1"/>
</dbReference>
<dbReference type="AlphaFoldDB" id="A0A9X0QW92"/>
<dbReference type="InterPro" id="IPR005064">
    <property type="entry name" value="BUG"/>
</dbReference>
<proteinExistence type="inferred from homology"/>
<evidence type="ECO:0000313" key="3">
    <source>
        <dbReference type="Proteomes" id="UP000600101"/>
    </source>
</evidence>
<dbReference type="PANTHER" id="PTHR42928">
    <property type="entry name" value="TRICARBOXYLATE-BINDING PROTEIN"/>
    <property type="match status" value="1"/>
</dbReference>
<organism evidence="2 3">
    <name type="scientific">Siccirubricoccus deserti</name>
    <dbReference type="NCBI Taxonomy" id="2013562"/>
    <lineage>
        <taxon>Bacteria</taxon>
        <taxon>Pseudomonadati</taxon>
        <taxon>Pseudomonadota</taxon>
        <taxon>Alphaproteobacteria</taxon>
        <taxon>Acetobacterales</taxon>
        <taxon>Roseomonadaceae</taxon>
        <taxon>Siccirubricoccus</taxon>
    </lineage>
</organism>
<dbReference type="InterPro" id="IPR006311">
    <property type="entry name" value="TAT_signal"/>
</dbReference>
<gene>
    <name evidence="2" type="ORF">H7965_07245</name>
</gene>
<dbReference type="Gene3D" id="3.40.190.10">
    <property type="entry name" value="Periplasmic binding protein-like II"/>
    <property type="match status" value="1"/>
</dbReference>
<dbReference type="EMBL" id="JACOMF010000006">
    <property type="protein sequence ID" value="MBC4015119.1"/>
    <property type="molecule type" value="Genomic_DNA"/>
</dbReference>
<reference evidence="2" key="1">
    <citation type="submission" date="2020-08" db="EMBL/GenBank/DDBJ databases">
        <authorList>
            <person name="Hu Y."/>
            <person name="Nguyen S.V."/>
            <person name="Li F."/>
            <person name="Fanning S."/>
        </authorList>
    </citation>
    <scope>NUCLEOTIDE SEQUENCE</scope>
    <source>
        <strain evidence="2">SYSU D8009</strain>
    </source>
</reference>
<dbReference type="PROSITE" id="PS51318">
    <property type="entry name" value="TAT"/>
    <property type="match status" value="1"/>
</dbReference>